<dbReference type="Proteomes" id="UP000503017">
    <property type="component" value="Chromosome"/>
</dbReference>
<keyword evidence="5" id="KW-0119">Carbohydrate metabolism</keyword>
<evidence type="ECO:0000256" key="1">
    <source>
        <dbReference type="ARBA" id="ARBA00001946"/>
    </source>
</evidence>
<reference evidence="6 7" key="1">
    <citation type="submission" date="2018-10" db="EMBL/GenBank/DDBJ databases">
        <authorList>
            <person name="Perry B.J."/>
            <person name="Sullivan J.T."/>
            <person name="Murphy R.J.T."/>
            <person name="Ramsay J.P."/>
            <person name="Ronson C.W."/>
        </authorList>
    </citation>
    <scope>NUCLEOTIDE SEQUENCE [LARGE SCALE GENOMIC DNA]</scope>
    <source>
        <strain evidence="6 7">R88b</strain>
    </source>
</reference>
<dbReference type="GO" id="GO:0046872">
    <property type="term" value="F:metal ion binding"/>
    <property type="evidence" value="ECO:0007669"/>
    <property type="project" value="UniProtKB-KW"/>
</dbReference>
<dbReference type="RefSeq" id="WP_027030944.1">
    <property type="nucleotide sequence ID" value="NZ_CP033367.1"/>
</dbReference>
<dbReference type="Pfam" id="PF04794">
    <property type="entry name" value="YdjC"/>
    <property type="match status" value="1"/>
</dbReference>
<evidence type="ECO:0000313" key="7">
    <source>
        <dbReference type="Proteomes" id="UP000503017"/>
    </source>
</evidence>
<dbReference type="GO" id="GO:0019213">
    <property type="term" value="F:deacetylase activity"/>
    <property type="evidence" value="ECO:0007669"/>
    <property type="project" value="TreeGrafter"/>
</dbReference>
<keyword evidence="2" id="KW-0479">Metal-binding</keyword>
<dbReference type="PANTHER" id="PTHR31609">
    <property type="entry name" value="YDJC DEACETYLASE FAMILY MEMBER"/>
    <property type="match status" value="1"/>
</dbReference>
<comment type="cofactor">
    <cofactor evidence="1">
        <name>Mg(2+)</name>
        <dbReference type="ChEBI" id="CHEBI:18420"/>
    </cofactor>
</comment>
<evidence type="ECO:0000313" key="6">
    <source>
        <dbReference type="EMBL" id="QKD01996.1"/>
    </source>
</evidence>
<dbReference type="AlphaFoldDB" id="A0A6M7WJW7"/>
<dbReference type="InterPro" id="IPR006879">
    <property type="entry name" value="YdjC-like"/>
</dbReference>
<dbReference type="CDD" id="cd10807">
    <property type="entry name" value="YdjC_like_3"/>
    <property type="match status" value="1"/>
</dbReference>
<dbReference type="Gene3D" id="3.20.20.370">
    <property type="entry name" value="Glycoside hydrolase/deacetylase"/>
    <property type="match status" value="1"/>
</dbReference>
<sequence>MTRRIRLIADDYGLAPGVSAAILDLLGRGRLTGTSCMTGFPEWADEAKRIKPLCGRAAIGLHLTLTDQPALTGRSSLAPEGRLPPLRSLALPVLRGQIEARDVDAELDAQYGRFIEALDRPPVFVDGHQHVHFLPVVRNWLLARFTDAASRPALRGAPSLGNAVVAPKVAAIAAVAAGFNRSMASAGFSLFAPLAGIYDWRQPERFAPVLQAAVEALPERGLFMCHPGHVDETLRSRDPMQGVREVEFAVLASDAFGASLARAGVEIMGGQE</sequence>
<dbReference type="InterPro" id="IPR011330">
    <property type="entry name" value="Glyco_hydro/deAcase_b/a-brl"/>
</dbReference>
<protein>
    <submittedName>
        <fullName evidence="6">ChbG/HpnK family deacetylase</fullName>
    </submittedName>
</protein>
<keyword evidence="3" id="KW-0378">Hydrolase</keyword>
<dbReference type="GO" id="GO:0016787">
    <property type="term" value="F:hydrolase activity"/>
    <property type="evidence" value="ECO:0007669"/>
    <property type="project" value="UniProtKB-KW"/>
</dbReference>
<accession>A0A6M7WJW7</accession>
<dbReference type="GO" id="GO:0005975">
    <property type="term" value="P:carbohydrate metabolic process"/>
    <property type="evidence" value="ECO:0007669"/>
    <property type="project" value="InterPro"/>
</dbReference>
<evidence type="ECO:0000256" key="2">
    <source>
        <dbReference type="ARBA" id="ARBA00022723"/>
    </source>
</evidence>
<proteinExistence type="predicted"/>
<evidence type="ECO:0000256" key="4">
    <source>
        <dbReference type="ARBA" id="ARBA00022842"/>
    </source>
</evidence>
<organism evidence="6 7">
    <name type="scientific">Mesorhizobium loti R88b</name>
    <dbReference type="NCBI Taxonomy" id="935548"/>
    <lineage>
        <taxon>Bacteria</taxon>
        <taxon>Pseudomonadati</taxon>
        <taxon>Pseudomonadota</taxon>
        <taxon>Alphaproteobacteria</taxon>
        <taxon>Hyphomicrobiales</taxon>
        <taxon>Phyllobacteriaceae</taxon>
        <taxon>Mesorhizobium</taxon>
    </lineage>
</organism>
<dbReference type="SUPFAM" id="SSF88713">
    <property type="entry name" value="Glycoside hydrolase/deacetylase"/>
    <property type="match status" value="1"/>
</dbReference>
<keyword evidence="4" id="KW-0460">Magnesium</keyword>
<dbReference type="PANTHER" id="PTHR31609:SF1">
    <property type="entry name" value="CARBOHYDRATE DEACETYLASE"/>
    <property type="match status" value="1"/>
</dbReference>
<evidence type="ECO:0000256" key="5">
    <source>
        <dbReference type="ARBA" id="ARBA00023277"/>
    </source>
</evidence>
<gene>
    <name evidence="6" type="ORF">EB235_11190</name>
</gene>
<evidence type="ECO:0000256" key="3">
    <source>
        <dbReference type="ARBA" id="ARBA00022801"/>
    </source>
</evidence>
<dbReference type="EMBL" id="CP033367">
    <property type="protein sequence ID" value="QKD01996.1"/>
    <property type="molecule type" value="Genomic_DNA"/>
</dbReference>
<name>A0A6M7WJW7_RHILI</name>